<gene>
    <name evidence="6" type="ORF">CA13_08220</name>
</gene>
<evidence type="ECO:0000256" key="2">
    <source>
        <dbReference type="ARBA" id="ARBA00011643"/>
    </source>
</evidence>
<feature type="binding site" evidence="5">
    <location>
        <position position="237"/>
    </location>
    <ligand>
        <name>a divalent metal cation</name>
        <dbReference type="ChEBI" id="CHEBI:60240"/>
        <label>1</label>
    </ligand>
</feature>
<comment type="caution">
    <text evidence="6">The sequence shown here is derived from an EMBL/GenBank/DDBJ whole genome shotgun (WGS) entry which is preliminary data.</text>
</comment>
<accession>A0A5C5YWP2</accession>
<evidence type="ECO:0000313" key="6">
    <source>
        <dbReference type="EMBL" id="TWT79422.1"/>
    </source>
</evidence>
<dbReference type="InterPro" id="IPR002678">
    <property type="entry name" value="DUF34/NIF3"/>
</dbReference>
<dbReference type="AlphaFoldDB" id="A0A5C5YWP2"/>
<protein>
    <recommendedName>
        <fullName evidence="3">GTP cyclohydrolase 1 type 2 homolog</fullName>
    </recommendedName>
</protein>
<dbReference type="PANTHER" id="PTHR13799">
    <property type="entry name" value="NGG1 INTERACTING FACTOR 3"/>
    <property type="match status" value="1"/>
</dbReference>
<name>A0A5C5YWP2_9BACT</name>
<dbReference type="InterPro" id="IPR036069">
    <property type="entry name" value="DUF34/NIF3_sf"/>
</dbReference>
<organism evidence="6 7">
    <name type="scientific">Novipirellula herctigrandis</name>
    <dbReference type="NCBI Taxonomy" id="2527986"/>
    <lineage>
        <taxon>Bacteria</taxon>
        <taxon>Pseudomonadati</taxon>
        <taxon>Planctomycetota</taxon>
        <taxon>Planctomycetia</taxon>
        <taxon>Pirellulales</taxon>
        <taxon>Pirellulaceae</taxon>
        <taxon>Novipirellula</taxon>
    </lineage>
</organism>
<dbReference type="GO" id="GO:0046872">
    <property type="term" value="F:metal ion binding"/>
    <property type="evidence" value="ECO:0007669"/>
    <property type="project" value="UniProtKB-KW"/>
</dbReference>
<evidence type="ECO:0000256" key="3">
    <source>
        <dbReference type="ARBA" id="ARBA00022112"/>
    </source>
</evidence>
<reference evidence="6 7" key="1">
    <citation type="submission" date="2019-02" db="EMBL/GenBank/DDBJ databases">
        <title>Deep-cultivation of Planctomycetes and their phenomic and genomic characterization uncovers novel biology.</title>
        <authorList>
            <person name="Wiegand S."/>
            <person name="Jogler M."/>
            <person name="Boedeker C."/>
            <person name="Pinto D."/>
            <person name="Vollmers J."/>
            <person name="Rivas-Marin E."/>
            <person name="Kohn T."/>
            <person name="Peeters S.H."/>
            <person name="Heuer A."/>
            <person name="Rast P."/>
            <person name="Oberbeckmann S."/>
            <person name="Bunk B."/>
            <person name="Jeske O."/>
            <person name="Meyerdierks A."/>
            <person name="Storesund J.E."/>
            <person name="Kallscheuer N."/>
            <person name="Luecker S."/>
            <person name="Lage O.M."/>
            <person name="Pohl T."/>
            <person name="Merkel B.J."/>
            <person name="Hornburger P."/>
            <person name="Mueller R.-W."/>
            <person name="Bruemmer F."/>
            <person name="Labrenz M."/>
            <person name="Spormann A.M."/>
            <person name="Op Den Camp H."/>
            <person name="Overmann J."/>
            <person name="Amann R."/>
            <person name="Jetten M.S.M."/>
            <person name="Mascher T."/>
            <person name="Medema M.H."/>
            <person name="Devos D.P."/>
            <person name="Kaster A.-K."/>
            <person name="Ovreas L."/>
            <person name="Rohde M."/>
            <person name="Galperin M.Y."/>
            <person name="Jogler C."/>
        </authorList>
    </citation>
    <scope>NUCLEOTIDE SEQUENCE [LARGE SCALE GENOMIC DNA]</scope>
    <source>
        <strain evidence="6 7">CA13</strain>
    </source>
</reference>
<feature type="binding site" evidence="5">
    <location>
        <position position="66"/>
    </location>
    <ligand>
        <name>a divalent metal cation</name>
        <dbReference type="ChEBI" id="CHEBI:60240"/>
        <label>1</label>
    </ligand>
</feature>
<dbReference type="EMBL" id="SJPJ01000001">
    <property type="protein sequence ID" value="TWT79422.1"/>
    <property type="molecule type" value="Genomic_DNA"/>
</dbReference>
<proteinExistence type="inferred from homology"/>
<evidence type="ECO:0000256" key="4">
    <source>
        <dbReference type="ARBA" id="ARBA00022723"/>
    </source>
</evidence>
<dbReference type="NCBIfam" id="TIGR00486">
    <property type="entry name" value="YbgI_SA1388"/>
    <property type="match status" value="1"/>
</dbReference>
<dbReference type="RefSeq" id="WP_419193897.1">
    <property type="nucleotide sequence ID" value="NZ_SJPJ01000001.1"/>
</dbReference>
<evidence type="ECO:0000256" key="5">
    <source>
        <dbReference type="PIRSR" id="PIRSR602678-1"/>
    </source>
</evidence>
<dbReference type="FunFam" id="3.40.1390.30:FF:000001">
    <property type="entry name" value="GTP cyclohydrolase 1 type 2"/>
    <property type="match status" value="1"/>
</dbReference>
<feature type="binding site" evidence="5">
    <location>
        <position position="104"/>
    </location>
    <ligand>
        <name>a divalent metal cation</name>
        <dbReference type="ChEBI" id="CHEBI:60240"/>
        <label>1</label>
    </ligand>
</feature>
<dbReference type="Proteomes" id="UP000315010">
    <property type="component" value="Unassembled WGS sequence"/>
</dbReference>
<dbReference type="Gene3D" id="3.40.1390.30">
    <property type="entry name" value="NIF3 (NGG1p interacting factor 3)-like"/>
    <property type="match status" value="2"/>
</dbReference>
<comment type="subunit">
    <text evidence="2">Homohexamer.</text>
</comment>
<keyword evidence="6" id="KW-0378">Hydrolase</keyword>
<feature type="binding site" evidence="5">
    <location>
        <position position="233"/>
    </location>
    <ligand>
        <name>a divalent metal cation</name>
        <dbReference type="ChEBI" id="CHEBI:60240"/>
        <label>1</label>
    </ligand>
</feature>
<keyword evidence="7" id="KW-1185">Reference proteome</keyword>
<dbReference type="PANTHER" id="PTHR13799:SF14">
    <property type="entry name" value="GTP CYCLOHYDROLASE 1 TYPE 2 HOMOLOG"/>
    <property type="match status" value="1"/>
</dbReference>
<comment type="similarity">
    <text evidence="1">Belongs to the GTP cyclohydrolase I type 2/NIF3 family.</text>
</comment>
<feature type="binding site" evidence="5">
    <location>
        <position position="65"/>
    </location>
    <ligand>
        <name>a divalent metal cation</name>
        <dbReference type="ChEBI" id="CHEBI:60240"/>
        <label>1</label>
    </ligand>
</feature>
<dbReference type="Pfam" id="PF01784">
    <property type="entry name" value="DUF34_NIF3"/>
    <property type="match status" value="1"/>
</dbReference>
<sequence>MVSVDRVCQCLAEIAPLRLAESWDNVGLLVGDRKCEASRIMTCLTISPLVVDEAVDENVHMVVTHHPLPFKPFSRITSDTIAGSMLLRLIRAGVAIYSAHTAFDSAAAGINQQWADQLGLCDVRPLVDLELDGNPANPDPTNLGSGRYGTLVEKESLSEFASRVSKLVSGDHWRCVGSFNRPVRRCAFACGSGGSFLAAAHRKGCDTMVTGEATFHTCLEAESLGISLILIGHYQSERFAMQRLAEQLAAEFPESNVWPSRRESDPISIGISDSLN</sequence>
<dbReference type="GO" id="GO:0005737">
    <property type="term" value="C:cytoplasm"/>
    <property type="evidence" value="ECO:0007669"/>
    <property type="project" value="TreeGrafter"/>
</dbReference>
<dbReference type="GO" id="GO:0016787">
    <property type="term" value="F:hydrolase activity"/>
    <property type="evidence" value="ECO:0007669"/>
    <property type="project" value="UniProtKB-KW"/>
</dbReference>
<evidence type="ECO:0000313" key="7">
    <source>
        <dbReference type="Proteomes" id="UP000315010"/>
    </source>
</evidence>
<dbReference type="SUPFAM" id="SSF102705">
    <property type="entry name" value="NIF3 (NGG1p interacting factor 3)-like"/>
    <property type="match status" value="1"/>
</dbReference>
<evidence type="ECO:0000256" key="1">
    <source>
        <dbReference type="ARBA" id="ARBA00006964"/>
    </source>
</evidence>
<keyword evidence="4 5" id="KW-0479">Metal-binding</keyword>